<dbReference type="GO" id="GO:0003677">
    <property type="term" value="F:DNA binding"/>
    <property type="evidence" value="ECO:0007669"/>
    <property type="project" value="UniProtKB-UniRule"/>
</dbReference>
<protein>
    <submittedName>
        <fullName evidence="7">Site-specific recombinase, phage integrase family</fullName>
    </submittedName>
</protein>
<keyword evidence="8" id="KW-1185">Reference proteome</keyword>
<feature type="domain" description="Core-binding (CB)" evidence="6">
    <location>
        <begin position="122"/>
        <end position="215"/>
    </location>
</feature>
<dbReference type="Gene3D" id="1.10.443.10">
    <property type="entry name" value="Intergrase catalytic core"/>
    <property type="match status" value="1"/>
</dbReference>
<dbReference type="InterPro" id="IPR011010">
    <property type="entry name" value="DNA_brk_join_enz"/>
</dbReference>
<proteinExistence type="predicted"/>
<dbReference type="STRING" id="121290.APY04_2764"/>
<evidence type="ECO:0000259" key="5">
    <source>
        <dbReference type="PROSITE" id="PS51898"/>
    </source>
</evidence>
<dbReference type="GO" id="GO:0006310">
    <property type="term" value="P:DNA recombination"/>
    <property type="evidence" value="ECO:0007669"/>
    <property type="project" value="UniProtKB-KW"/>
</dbReference>
<evidence type="ECO:0000313" key="7">
    <source>
        <dbReference type="EMBL" id="KWT65526.1"/>
    </source>
</evidence>
<evidence type="ECO:0000256" key="3">
    <source>
        <dbReference type="ARBA" id="ARBA00023172"/>
    </source>
</evidence>
<dbReference type="GO" id="GO:0015074">
    <property type="term" value="P:DNA integration"/>
    <property type="evidence" value="ECO:0007669"/>
    <property type="project" value="UniProtKB-KW"/>
</dbReference>
<dbReference type="InterPro" id="IPR002104">
    <property type="entry name" value="Integrase_catalytic"/>
</dbReference>
<dbReference type="EMBL" id="LMTR01000078">
    <property type="protein sequence ID" value="KWT65526.1"/>
    <property type="molecule type" value="Genomic_DNA"/>
</dbReference>
<organism evidence="7 8">
    <name type="scientific">Hyphomicrobium sulfonivorans</name>
    <dbReference type="NCBI Taxonomy" id="121290"/>
    <lineage>
        <taxon>Bacteria</taxon>
        <taxon>Pseudomonadati</taxon>
        <taxon>Pseudomonadota</taxon>
        <taxon>Alphaproteobacteria</taxon>
        <taxon>Hyphomicrobiales</taxon>
        <taxon>Hyphomicrobiaceae</taxon>
        <taxon>Hyphomicrobium</taxon>
    </lineage>
</organism>
<evidence type="ECO:0000256" key="4">
    <source>
        <dbReference type="PROSITE-ProRule" id="PRU01248"/>
    </source>
</evidence>
<accession>A0A109BB58</accession>
<evidence type="ECO:0000256" key="1">
    <source>
        <dbReference type="ARBA" id="ARBA00022908"/>
    </source>
</evidence>
<evidence type="ECO:0000256" key="2">
    <source>
        <dbReference type="ARBA" id="ARBA00023125"/>
    </source>
</evidence>
<evidence type="ECO:0000259" key="6">
    <source>
        <dbReference type="PROSITE" id="PS51900"/>
    </source>
</evidence>
<dbReference type="Proteomes" id="UP000059074">
    <property type="component" value="Unassembled WGS sequence"/>
</dbReference>
<dbReference type="PROSITE" id="PS51900">
    <property type="entry name" value="CB"/>
    <property type="match status" value="1"/>
</dbReference>
<sequence>MRFPPKRYQHVERRKVVKVSTGIRAADDPRGIRAYDVVQALNAELEAYWESLLNGRAASPISVDSARDHARRLGFGYVPATALAEGSYAELIARIKALEASGNLKNERAVAGVLGGASKSQISLQNLLEECQREMRVELKDHSPDQLRKWRNVRIRAIENLKAVIGRDLYIEDITREYALDFRDWWQDRIIDEGVQIDTANKDIGTLSAMFETLDTARRLKLDLVFKGLRIKGGSYEPRAPYPIDFVQDRILADGALDGMNPEARRVVYVCAELGLRPVEVVNLTKKSIRLDAKIPHLLIRPEGRVLKTVHSERHVPLVGVALEAMTKQPEGFPTYFDNSSGLSGHVNKFFKANGLRPFPRVSLYSLRHTFEDRLTKAEPPEKIHAYLMGHKYDRPKYGSPPDAEQLVGWMNKIAFRPPASPI</sequence>
<keyword evidence="3" id="KW-0233">DNA recombination</keyword>
<dbReference type="AlphaFoldDB" id="A0A109BB58"/>
<dbReference type="PROSITE" id="PS51898">
    <property type="entry name" value="TYR_RECOMBINASE"/>
    <property type="match status" value="1"/>
</dbReference>
<keyword evidence="2 4" id="KW-0238">DNA-binding</keyword>
<keyword evidence="1" id="KW-0229">DNA integration</keyword>
<dbReference type="SUPFAM" id="SSF56349">
    <property type="entry name" value="DNA breaking-rejoining enzymes"/>
    <property type="match status" value="1"/>
</dbReference>
<name>A0A109BB58_HYPSL</name>
<dbReference type="InterPro" id="IPR044068">
    <property type="entry name" value="CB"/>
</dbReference>
<evidence type="ECO:0000313" key="8">
    <source>
        <dbReference type="Proteomes" id="UP000059074"/>
    </source>
</evidence>
<reference evidence="7 8" key="1">
    <citation type="submission" date="2015-10" db="EMBL/GenBank/DDBJ databases">
        <title>Transcriptomic analysis of a linuron degrading triple-species bacterial consortium.</title>
        <authorList>
            <person name="Albers P."/>
        </authorList>
    </citation>
    <scope>NUCLEOTIDE SEQUENCE [LARGE SCALE GENOMIC DNA]</scope>
    <source>
        <strain evidence="7 8">WDL6</strain>
    </source>
</reference>
<dbReference type="PATRIC" id="fig|121290.4.peg.53"/>
<feature type="domain" description="Tyr recombinase" evidence="5">
    <location>
        <begin position="239"/>
        <end position="412"/>
    </location>
</feature>
<comment type="caution">
    <text evidence="7">The sequence shown here is derived from an EMBL/GenBank/DDBJ whole genome shotgun (WGS) entry which is preliminary data.</text>
</comment>
<dbReference type="InterPro" id="IPR013762">
    <property type="entry name" value="Integrase-like_cat_sf"/>
</dbReference>
<gene>
    <name evidence="7" type="ORF">APY04_2764</name>
</gene>